<protein>
    <recommendedName>
        <fullName evidence="3">Acyl-CoA reductase (LuxC)</fullName>
    </recommendedName>
</protein>
<name>A0A316TWH5_9BACT</name>
<keyword evidence="2" id="KW-1185">Reference proteome</keyword>
<organism evidence="1 2">
    <name type="scientific">Rhodohalobacter mucosus</name>
    <dbReference type="NCBI Taxonomy" id="2079485"/>
    <lineage>
        <taxon>Bacteria</taxon>
        <taxon>Pseudomonadati</taxon>
        <taxon>Balneolota</taxon>
        <taxon>Balneolia</taxon>
        <taxon>Balneolales</taxon>
        <taxon>Balneolaceae</taxon>
        <taxon>Rhodohalobacter</taxon>
    </lineage>
</organism>
<comment type="caution">
    <text evidence="1">The sequence shown here is derived from an EMBL/GenBank/DDBJ whole genome shotgun (WGS) entry which is preliminary data.</text>
</comment>
<evidence type="ECO:0000313" key="2">
    <source>
        <dbReference type="Proteomes" id="UP000245533"/>
    </source>
</evidence>
<evidence type="ECO:0000313" key="1">
    <source>
        <dbReference type="EMBL" id="PWN07585.1"/>
    </source>
</evidence>
<dbReference type="AlphaFoldDB" id="A0A316TWH5"/>
<dbReference type="Proteomes" id="UP000245533">
    <property type="component" value="Unassembled WGS sequence"/>
</dbReference>
<proteinExistence type="predicted"/>
<evidence type="ECO:0008006" key="3">
    <source>
        <dbReference type="Google" id="ProtNLM"/>
    </source>
</evidence>
<accession>A0A316TWH5</accession>
<dbReference type="EMBL" id="QGGB01000003">
    <property type="protein sequence ID" value="PWN07585.1"/>
    <property type="molecule type" value="Genomic_DNA"/>
</dbReference>
<sequence length="346" mass="38962">MSDAIHNWLQPDNKHLRKAIERSVDEGLFGLEDIKHRIRHLKQSVDSISLKKWCDKAGLVSPAEKDNVVCCLHAGNIPLVGFHDLLAVLLSGASYRGKLSRKDPYLMVSLLKILADFGLVSKNHWSTSLSQFRSMDADAVLFSGSASSVTPVRKLLKELGIASQETPELIRTAYYSIAWITDNSKETMEELTESVFRYGGNGCRSVAVVVAPFGLNEEKCEFTDYVENFWLKNPQHQKPNPSLSYRFAYNKAVGIEQAWLNDFLIEENLSFPDEKFILQWIKGGRKEIENLVQQSAGSLQSVYSNSEMGRMIGGKAIEPLSLAQKPPVWWKADGVDTIEWLLKTLR</sequence>
<reference evidence="1 2" key="1">
    <citation type="submission" date="2018-05" db="EMBL/GenBank/DDBJ databases">
        <title>Rhodohalobacter halophilus gen. nov., sp. nov., a moderately halophilic member of the family Balneolaceae.</title>
        <authorList>
            <person name="Liu Z.-W."/>
        </authorList>
    </citation>
    <scope>NUCLEOTIDE SEQUENCE [LARGE SCALE GENOMIC DNA]</scope>
    <source>
        <strain evidence="1 2">8A47</strain>
    </source>
</reference>
<gene>
    <name evidence="1" type="ORF">DDZ15_04835</name>
</gene>